<organism evidence="3 4">
    <name type="scientific">Streptomyces pulveraceus</name>
    <dbReference type="NCBI Taxonomy" id="68258"/>
    <lineage>
        <taxon>Bacteria</taxon>
        <taxon>Bacillati</taxon>
        <taxon>Actinomycetota</taxon>
        <taxon>Actinomycetes</taxon>
        <taxon>Kitasatosporales</taxon>
        <taxon>Streptomycetaceae</taxon>
        <taxon>Streptomyces</taxon>
    </lineage>
</organism>
<dbReference type="InterPro" id="IPR043917">
    <property type="entry name" value="DUF5753"/>
</dbReference>
<sequence length="253" mass="27234">MLGPGEVPVSLRRGPVTPGTVESSTALGPAGLVEGWTRANETRPQEFSRGVPLAPHAAAPSPRTPDPDAPARPNRHRRDVHLSGSRQERLLSDNLLQPWVVVSEAVLLQLVGGPHVLKAQLKHLLASSEHPRATIQVLPFSRGAYARTFSPYVVLGFPEEGGQPVRFHVAGAGNGRVPLPRPLQRRAHVSALADRVPRCPIAGPRSIKHEQRLPQHASPAITSDHGAWHAFVSELIQPRAVTPGGPGRLRDHS</sequence>
<evidence type="ECO:0000256" key="1">
    <source>
        <dbReference type="SAM" id="MobiDB-lite"/>
    </source>
</evidence>
<evidence type="ECO:0000313" key="3">
    <source>
        <dbReference type="EMBL" id="MFC5913944.1"/>
    </source>
</evidence>
<dbReference type="RefSeq" id="WP_386420004.1">
    <property type="nucleotide sequence ID" value="NZ_JBHSPU010000011.1"/>
</dbReference>
<comment type="caution">
    <text evidence="3">The sequence shown here is derived from an EMBL/GenBank/DDBJ whole genome shotgun (WGS) entry which is preliminary data.</text>
</comment>
<feature type="domain" description="DUF5753" evidence="2">
    <location>
        <begin position="70"/>
        <end position="173"/>
    </location>
</feature>
<protein>
    <submittedName>
        <fullName evidence="3">Scr1 family TA system antitoxin-like transcriptional regulator</fullName>
    </submittedName>
</protein>
<reference evidence="4" key="1">
    <citation type="journal article" date="2019" name="Int. J. Syst. Evol. Microbiol.">
        <title>The Global Catalogue of Microorganisms (GCM) 10K type strain sequencing project: providing services to taxonomists for standard genome sequencing and annotation.</title>
        <authorList>
            <consortium name="The Broad Institute Genomics Platform"/>
            <consortium name="The Broad Institute Genome Sequencing Center for Infectious Disease"/>
            <person name="Wu L."/>
            <person name="Ma J."/>
        </authorList>
    </citation>
    <scope>NUCLEOTIDE SEQUENCE [LARGE SCALE GENOMIC DNA]</scope>
    <source>
        <strain evidence="4">JCM 4147</strain>
    </source>
</reference>
<dbReference type="EMBL" id="JBHSPU010000011">
    <property type="protein sequence ID" value="MFC5913944.1"/>
    <property type="molecule type" value="Genomic_DNA"/>
</dbReference>
<name>A0ABW1GGQ8_9ACTN</name>
<dbReference type="Proteomes" id="UP001596200">
    <property type="component" value="Unassembled WGS sequence"/>
</dbReference>
<gene>
    <name evidence="3" type="ORF">ACFP1B_10960</name>
</gene>
<keyword evidence="4" id="KW-1185">Reference proteome</keyword>
<evidence type="ECO:0000313" key="4">
    <source>
        <dbReference type="Proteomes" id="UP001596200"/>
    </source>
</evidence>
<evidence type="ECO:0000259" key="2">
    <source>
        <dbReference type="Pfam" id="PF19054"/>
    </source>
</evidence>
<proteinExistence type="predicted"/>
<accession>A0ABW1GGQ8</accession>
<dbReference type="Pfam" id="PF19054">
    <property type="entry name" value="DUF5753"/>
    <property type="match status" value="1"/>
</dbReference>
<feature type="region of interest" description="Disordered" evidence="1">
    <location>
        <begin position="1"/>
        <end position="86"/>
    </location>
</feature>